<comment type="caution">
    <text evidence="1">The sequence shown here is derived from an EMBL/GenBank/DDBJ whole genome shotgun (WGS) entry which is preliminary data.</text>
</comment>
<gene>
    <name evidence="1" type="ORF">S12H4_57952</name>
</gene>
<organism evidence="1">
    <name type="scientific">marine sediment metagenome</name>
    <dbReference type="NCBI Taxonomy" id="412755"/>
    <lineage>
        <taxon>unclassified sequences</taxon>
        <taxon>metagenomes</taxon>
        <taxon>ecological metagenomes</taxon>
    </lineage>
</organism>
<accession>X1V5D8</accession>
<evidence type="ECO:0000313" key="1">
    <source>
        <dbReference type="EMBL" id="GAJ24934.1"/>
    </source>
</evidence>
<dbReference type="AlphaFoldDB" id="X1V5D8"/>
<name>X1V5D8_9ZZZZ</name>
<dbReference type="EMBL" id="BARW01037563">
    <property type="protein sequence ID" value="GAJ24934.1"/>
    <property type="molecule type" value="Genomic_DNA"/>
</dbReference>
<proteinExistence type="predicted"/>
<protein>
    <submittedName>
        <fullName evidence="1">Uncharacterized protein</fullName>
    </submittedName>
</protein>
<sequence>MKSFPIAALKEVLQTLVEASVDTGVADDTS</sequence>
<feature type="non-terminal residue" evidence="1">
    <location>
        <position position="30"/>
    </location>
</feature>
<reference evidence="1" key="1">
    <citation type="journal article" date="2014" name="Front. Microbiol.">
        <title>High frequency of phylogenetically diverse reductive dehalogenase-homologous genes in deep subseafloor sedimentary metagenomes.</title>
        <authorList>
            <person name="Kawai M."/>
            <person name="Futagami T."/>
            <person name="Toyoda A."/>
            <person name="Takaki Y."/>
            <person name="Nishi S."/>
            <person name="Hori S."/>
            <person name="Arai W."/>
            <person name="Tsubouchi T."/>
            <person name="Morono Y."/>
            <person name="Uchiyama I."/>
            <person name="Ito T."/>
            <person name="Fujiyama A."/>
            <person name="Inagaki F."/>
            <person name="Takami H."/>
        </authorList>
    </citation>
    <scope>NUCLEOTIDE SEQUENCE</scope>
    <source>
        <strain evidence="1">Expedition CK06-06</strain>
    </source>
</reference>